<evidence type="ECO:0000313" key="17">
    <source>
        <dbReference type="EMBL" id="THD21557.1"/>
    </source>
</evidence>
<dbReference type="InterPro" id="IPR001129">
    <property type="entry name" value="Membr-assoc_MAPEG"/>
</dbReference>
<proteinExistence type="inferred from homology"/>
<comment type="catalytic activity">
    <reaction evidence="16">
        <text>RX + glutathione = an S-substituted glutathione + a halide anion + H(+)</text>
        <dbReference type="Rhea" id="RHEA:16437"/>
        <dbReference type="ChEBI" id="CHEBI:15378"/>
        <dbReference type="ChEBI" id="CHEBI:16042"/>
        <dbReference type="ChEBI" id="CHEBI:17792"/>
        <dbReference type="ChEBI" id="CHEBI:57925"/>
        <dbReference type="ChEBI" id="CHEBI:90779"/>
        <dbReference type="EC" id="2.5.1.18"/>
    </reaction>
    <physiologicalReaction direction="left-to-right" evidence="16">
        <dbReference type="Rhea" id="RHEA:16438"/>
    </physiologicalReaction>
</comment>
<comment type="function">
    <text evidence="1">Conjugation of reduced glutathione to a wide number of exogenous and endogenous hydrophobic electrophiles.</text>
</comment>
<evidence type="ECO:0000256" key="1">
    <source>
        <dbReference type="ARBA" id="ARBA00003701"/>
    </source>
</evidence>
<comment type="subcellular location">
    <subcellularLocation>
        <location evidence="3">Endoplasmic reticulum membrane</location>
        <topology evidence="3">Multi-pass membrane protein</topology>
    </subcellularLocation>
    <subcellularLocation>
        <location evidence="2">Mitochondrion outer membrane</location>
    </subcellularLocation>
</comment>
<dbReference type="InterPro" id="IPR040162">
    <property type="entry name" value="MGST1-like"/>
</dbReference>
<comment type="subunit">
    <text evidence="14">Homotrimer; The trimer binds only one molecule of glutathione.</text>
</comment>
<dbReference type="GO" id="GO:0004364">
    <property type="term" value="F:glutathione transferase activity"/>
    <property type="evidence" value="ECO:0007669"/>
    <property type="project" value="UniProtKB-EC"/>
</dbReference>
<dbReference type="SUPFAM" id="SSF161084">
    <property type="entry name" value="MAPEG domain-like"/>
    <property type="match status" value="1"/>
</dbReference>
<dbReference type="PANTHER" id="PTHR10689:SF6">
    <property type="entry name" value="MICROSOMAL GLUTATHIONE S-TRANSFERASE 1"/>
    <property type="match status" value="1"/>
</dbReference>
<dbReference type="InterPro" id="IPR023352">
    <property type="entry name" value="MAPEG-like_dom_sf"/>
</dbReference>
<reference evidence="17" key="1">
    <citation type="submission" date="2019-03" db="EMBL/GenBank/DDBJ databases">
        <title>Improved annotation for the trematode Fasciola hepatica.</title>
        <authorList>
            <person name="Choi Y.-J."/>
            <person name="Martin J."/>
            <person name="Mitreva M."/>
        </authorList>
    </citation>
    <scope>NUCLEOTIDE SEQUENCE [LARGE SCALE GENOMIC DNA]</scope>
</reference>
<evidence type="ECO:0000256" key="12">
    <source>
        <dbReference type="ARBA" id="ARBA00023128"/>
    </source>
</evidence>
<evidence type="ECO:0000256" key="6">
    <source>
        <dbReference type="ARBA" id="ARBA00022679"/>
    </source>
</evidence>
<evidence type="ECO:0000256" key="16">
    <source>
        <dbReference type="ARBA" id="ARBA00049385"/>
    </source>
</evidence>
<dbReference type="GO" id="GO:0005741">
    <property type="term" value="C:mitochondrial outer membrane"/>
    <property type="evidence" value="ECO:0007669"/>
    <property type="project" value="UniProtKB-SubCell"/>
</dbReference>
<evidence type="ECO:0000256" key="15">
    <source>
        <dbReference type="ARBA" id="ARBA00039397"/>
    </source>
</evidence>
<dbReference type="GO" id="GO:0005789">
    <property type="term" value="C:endoplasmic reticulum membrane"/>
    <property type="evidence" value="ECO:0007669"/>
    <property type="project" value="UniProtKB-SubCell"/>
</dbReference>
<protein>
    <recommendedName>
        <fullName evidence="15">Microsomal glutathione S-transferase 1</fullName>
        <ecNumber evidence="5">2.5.1.18</ecNumber>
    </recommendedName>
</protein>
<dbReference type="AlphaFoldDB" id="A0A2H1C1V0"/>
<keyword evidence="11" id="KW-0007">Acetylation</keyword>
<keyword evidence="10" id="KW-1133">Transmembrane helix</keyword>
<dbReference type="Gene3D" id="1.20.120.550">
    <property type="entry name" value="Membrane associated eicosanoid/glutathione metabolism-like domain"/>
    <property type="match status" value="1"/>
</dbReference>
<evidence type="ECO:0000256" key="7">
    <source>
        <dbReference type="ARBA" id="ARBA00022692"/>
    </source>
</evidence>
<evidence type="ECO:0000256" key="10">
    <source>
        <dbReference type="ARBA" id="ARBA00022989"/>
    </source>
</evidence>
<comment type="similarity">
    <text evidence="4">Belongs to the MAPEG family.</text>
</comment>
<keyword evidence="6" id="KW-0808">Transferase</keyword>
<evidence type="ECO:0000256" key="2">
    <source>
        <dbReference type="ARBA" id="ARBA00004294"/>
    </source>
</evidence>
<keyword evidence="12" id="KW-0496">Mitochondrion</keyword>
<organism evidence="17 18">
    <name type="scientific">Fasciola hepatica</name>
    <name type="common">Liver fluke</name>
    <dbReference type="NCBI Taxonomy" id="6192"/>
    <lineage>
        <taxon>Eukaryota</taxon>
        <taxon>Metazoa</taxon>
        <taxon>Spiralia</taxon>
        <taxon>Lophotrochozoa</taxon>
        <taxon>Platyhelminthes</taxon>
        <taxon>Trematoda</taxon>
        <taxon>Digenea</taxon>
        <taxon>Plagiorchiida</taxon>
        <taxon>Echinostomata</taxon>
        <taxon>Echinostomatoidea</taxon>
        <taxon>Fasciolidae</taxon>
        <taxon>Fasciola</taxon>
    </lineage>
</organism>
<accession>A0A2H1C1V0</accession>
<evidence type="ECO:0000256" key="8">
    <source>
        <dbReference type="ARBA" id="ARBA00022787"/>
    </source>
</evidence>
<evidence type="ECO:0000256" key="11">
    <source>
        <dbReference type="ARBA" id="ARBA00022990"/>
    </source>
</evidence>
<comment type="caution">
    <text evidence="17">The sequence shown here is derived from an EMBL/GenBank/DDBJ whole genome shotgun (WGS) entry which is preliminary data.</text>
</comment>
<dbReference type="EC" id="2.5.1.18" evidence="5"/>
<dbReference type="EMBL" id="JXXN02003432">
    <property type="protein sequence ID" value="THD21557.1"/>
    <property type="molecule type" value="Genomic_DNA"/>
</dbReference>
<dbReference type="Pfam" id="PF01124">
    <property type="entry name" value="MAPEG"/>
    <property type="match status" value="1"/>
</dbReference>
<keyword evidence="7" id="KW-0812">Transmembrane</keyword>
<evidence type="ECO:0000256" key="9">
    <source>
        <dbReference type="ARBA" id="ARBA00022824"/>
    </source>
</evidence>
<dbReference type="PANTHER" id="PTHR10689">
    <property type="entry name" value="MICROSOMAL GLUTATHIONE S-TRANSFERASE 1"/>
    <property type="match status" value="1"/>
</dbReference>
<evidence type="ECO:0000313" key="18">
    <source>
        <dbReference type="Proteomes" id="UP000230066"/>
    </source>
</evidence>
<evidence type="ECO:0000256" key="5">
    <source>
        <dbReference type="ARBA" id="ARBA00012452"/>
    </source>
</evidence>
<sequence length="131" mass="14998">MSLTELEKSLAFYSSVLLFKTLVLTGMTIARRFKHQAFCKTQAHPAVEEVRRCHLNDLENLVPFTLLGIFYCKTDPAPSWALFHFRLFTLMRILHTPAFLYTEGKFPRGPIALTAIAVNVSLAIQCIAYFW</sequence>
<evidence type="ECO:0000256" key="3">
    <source>
        <dbReference type="ARBA" id="ARBA00004477"/>
    </source>
</evidence>
<keyword evidence="18" id="KW-1185">Reference proteome</keyword>
<evidence type="ECO:0000256" key="13">
    <source>
        <dbReference type="ARBA" id="ARBA00023136"/>
    </source>
</evidence>
<keyword evidence="9" id="KW-0256">Endoplasmic reticulum</keyword>
<keyword evidence="8" id="KW-1000">Mitochondrion outer membrane</keyword>
<name>A0A2H1C1V0_FASHE</name>
<dbReference type="Proteomes" id="UP000230066">
    <property type="component" value="Unassembled WGS sequence"/>
</dbReference>
<evidence type="ECO:0000256" key="4">
    <source>
        <dbReference type="ARBA" id="ARBA00010459"/>
    </source>
</evidence>
<evidence type="ECO:0000256" key="14">
    <source>
        <dbReference type="ARBA" id="ARBA00038540"/>
    </source>
</evidence>
<keyword evidence="13" id="KW-0472">Membrane</keyword>
<gene>
    <name evidence="17" type="ORF">D915_007840</name>
</gene>